<dbReference type="InterPro" id="IPR003593">
    <property type="entry name" value="AAA+_ATPase"/>
</dbReference>
<evidence type="ECO:0000256" key="3">
    <source>
        <dbReference type="ARBA" id="ARBA00022741"/>
    </source>
</evidence>
<dbReference type="PANTHER" id="PTHR43790">
    <property type="entry name" value="CARBOHYDRATE TRANSPORT ATP-BINDING PROTEIN MG119-RELATED"/>
    <property type="match status" value="1"/>
</dbReference>
<name>A0ABZ1P3U4_STRVL</name>
<protein>
    <submittedName>
        <fullName evidence="6">Sugar ABC transporter ATP-binding protein</fullName>
    </submittedName>
</protein>
<evidence type="ECO:0000259" key="5">
    <source>
        <dbReference type="PROSITE" id="PS50893"/>
    </source>
</evidence>
<proteinExistence type="predicted"/>
<evidence type="ECO:0000256" key="1">
    <source>
        <dbReference type="ARBA" id="ARBA00022448"/>
    </source>
</evidence>
<accession>A0ABZ1P3U4</accession>
<feature type="domain" description="ABC transporter" evidence="5">
    <location>
        <begin position="10"/>
        <end position="246"/>
    </location>
</feature>
<dbReference type="SMART" id="SM00382">
    <property type="entry name" value="AAA"/>
    <property type="match status" value="2"/>
</dbReference>
<dbReference type="Pfam" id="PF00005">
    <property type="entry name" value="ABC_tran"/>
    <property type="match status" value="2"/>
</dbReference>
<dbReference type="CDD" id="cd03216">
    <property type="entry name" value="ABC_Carb_Monos_I"/>
    <property type="match status" value="1"/>
</dbReference>
<dbReference type="SUPFAM" id="SSF52540">
    <property type="entry name" value="P-loop containing nucleoside triphosphate hydrolases"/>
    <property type="match status" value="2"/>
</dbReference>
<dbReference type="InterPro" id="IPR003439">
    <property type="entry name" value="ABC_transporter-like_ATP-bd"/>
</dbReference>
<dbReference type="InterPro" id="IPR050107">
    <property type="entry name" value="ABC_carbohydrate_import_ATPase"/>
</dbReference>
<dbReference type="RefSeq" id="WP_328346839.1">
    <property type="nucleotide sequence ID" value="NZ_CP107906.1"/>
</dbReference>
<dbReference type="EMBL" id="CP107906">
    <property type="protein sequence ID" value="WUG98723.1"/>
    <property type="molecule type" value="Genomic_DNA"/>
</dbReference>
<keyword evidence="3" id="KW-0547">Nucleotide-binding</keyword>
<keyword evidence="4 6" id="KW-0067">ATP-binding</keyword>
<dbReference type="Proteomes" id="UP001341259">
    <property type="component" value="Chromosome"/>
</dbReference>
<feature type="domain" description="ABC transporter" evidence="5">
    <location>
        <begin position="255"/>
        <end position="499"/>
    </location>
</feature>
<evidence type="ECO:0000256" key="4">
    <source>
        <dbReference type="ARBA" id="ARBA00022840"/>
    </source>
</evidence>
<dbReference type="GO" id="GO:0005524">
    <property type="term" value="F:ATP binding"/>
    <property type="evidence" value="ECO:0007669"/>
    <property type="project" value="UniProtKB-KW"/>
</dbReference>
<dbReference type="CDD" id="cd03215">
    <property type="entry name" value="ABC_Carb_Monos_II"/>
    <property type="match status" value="1"/>
</dbReference>
<evidence type="ECO:0000256" key="2">
    <source>
        <dbReference type="ARBA" id="ARBA00022737"/>
    </source>
</evidence>
<evidence type="ECO:0000313" key="7">
    <source>
        <dbReference type="Proteomes" id="UP001341259"/>
    </source>
</evidence>
<gene>
    <name evidence="6" type="ORF">OHB29_40310</name>
</gene>
<sequence>MSGLPPSPLLALRGIGKSFLGVRVLDGVDLQVRPGEVHAVVGENGAGKSTLMKVVSGVHQPDEGTVEFAGAPRTFRSPREAQQAGVGIVYQELTLLPERTVAENVLLGREPLRRGLVDRRAMLSHTAGLLASIGEGSLPPDTRVGRLGVAQQQVVEIVKALALDARLLIMDEPTAALADHEVDQLYALVRRLQEQGIGVLYVSHRLKEVFDLSSRITVLKDGRAVATLDTAGTSADQLVRHMVGRELSSYYPDPAKPQELGPVRLAVRGGGNRKLRRIDLRLRAGEVLGVGGLRGSGRSALARALFGAAPFSTGQVTVDGAPVRLRSPRAAMRAGIAYVSEDRKGEGIVAEQSVLDNALLAGRAVRPGRLGRGARTARVRELLAAVELRAAGEDQEIRFLSGGNQQKVVLARWLALAPRILLFDEPTRGIDVGAKSAIHDLVRRLARDGAAVLMVSSELPELLGMSDRIIVMRDGRIAGELPAGATEEEVVALAVGTARGAAG</sequence>
<reference evidence="6 7" key="1">
    <citation type="submission" date="2022-10" db="EMBL/GenBank/DDBJ databases">
        <title>The complete genomes of actinobacterial strains from the NBC collection.</title>
        <authorList>
            <person name="Joergensen T.S."/>
            <person name="Alvarez Arevalo M."/>
            <person name="Sterndorff E.B."/>
            <person name="Faurdal D."/>
            <person name="Vuksanovic O."/>
            <person name="Mourched A.-S."/>
            <person name="Charusanti P."/>
            <person name="Shaw S."/>
            <person name="Blin K."/>
            <person name="Weber T."/>
        </authorList>
    </citation>
    <scope>NUCLEOTIDE SEQUENCE [LARGE SCALE GENOMIC DNA]</scope>
    <source>
        <strain evidence="6 7">NBC_00456</strain>
    </source>
</reference>
<evidence type="ECO:0000313" key="6">
    <source>
        <dbReference type="EMBL" id="WUG98723.1"/>
    </source>
</evidence>
<dbReference type="Gene3D" id="3.40.50.300">
    <property type="entry name" value="P-loop containing nucleotide triphosphate hydrolases"/>
    <property type="match status" value="2"/>
</dbReference>
<keyword evidence="1" id="KW-0813">Transport</keyword>
<dbReference type="PROSITE" id="PS50893">
    <property type="entry name" value="ABC_TRANSPORTER_2"/>
    <property type="match status" value="2"/>
</dbReference>
<dbReference type="PROSITE" id="PS00211">
    <property type="entry name" value="ABC_TRANSPORTER_1"/>
    <property type="match status" value="1"/>
</dbReference>
<keyword evidence="7" id="KW-1185">Reference proteome</keyword>
<dbReference type="PANTHER" id="PTHR43790:SF9">
    <property type="entry name" value="GALACTOFURANOSE TRANSPORTER ATP-BINDING PROTEIN YTFR"/>
    <property type="match status" value="1"/>
</dbReference>
<dbReference type="InterPro" id="IPR027417">
    <property type="entry name" value="P-loop_NTPase"/>
</dbReference>
<dbReference type="InterPro" id="IPR017871">
    <property type="entry name" value="ABC_transporter-like_CS"/>
</dbReference>
<keyword evidence="2" id="KW-0677">Repeat</keyword>
<organism evidence="6 7">
    <name type="scientific">Streptomyces violaceus</name>
    <name type="common">Streptomyces venezuelae</name>
    <dbReference type="NCBI Taxonomy" id="1936"/>
    <lineage>
        <taxon>Bacteria</taxon>
        <taxon>Bacillati</taxon>
        <taxon>Actinomycetota</taxon>
        <taxon>Actinomycetes</taxon>
        <taxon>Kitasatosporales</taxon>
        <taxon>Streptomycetaceae</taxon>
        <taxon>Streptomyces</taxon>
    </lineage>
</organism>